<protein>
    <recommendedName>
        <fullName evidence="4">Plastid-encoded RNA polymerase subunit alpha</fullName>
    </recommendedName>
</protein>
<dbReference type="PANTHER" id="PTHR11800:SF13">
    <property type="entry name" value="DNA-DIRECTED RNA POLYMERASES I AND III SUBUNIT RPAC1"/>
    <property type="match status" value="1"/>
</dbReference>
<evidence type="ECO:0000256" key="3">
    <source>
        <dbReference type="ARBA" id="ARBA00025804"/>
    </source>
</evidence>
<dbReference type="SUPFAM" id="SSF56553">
    <property type="entry name" value="Insert subdomain of RNA polymerase alpha subunit"/>
    <property type="match status" value="2"/>
</dbReference>
<gene>
    <name evidence="6" type="ORF">HXX76_004015</name>
</gene>
<evidence type="ECO:0000256" key="4">
    <source>
        <dbReference type="ARBA" id="ARBA00031776"/>
    </source>
</evidence>
<dbReference type="InterPro" id="IPR033901">
    <property type="entry name" value="RNAPI/III_AC40"/>
</dbReference>
<dbReference type="GO" id="GO:0005666">
    <property type="term" value="C:RNA polymerase III complex"/>
    <property type="evidence" value="ECO:0007669"/>
    <property type="project" value="TreeGrafter"/>
</dbReference>
<dbReference type="InterPro" id="IPR011262">
    <property type="entry name" value="DNA-dir_RNA_pol_insert"/>
</dbReference>
<evidence type="ECO:0000256" key="2">
    <source>
        <dbReference type="ARBA" id="ARBA00023163"/>
    </source>
</evidence>
<dbReference type="InterPro" id="IPR011263">
    <property type="entry name" value="DNA-dir_RNA_pol_RpoA/D/Rpb3"/>
</dbReference>
<dbReference type="AlphaFoldDB" id="A0A835W893"/>
<dbReference type="InterPro" id="IPR050518">
    <property type="entry name" value="Rpo3/RPB3_RNA_Pol_subunit"/>
</dbReference>
<dbReference type="OrthoDB" id="270173at2759"/>
<evidence type="ECO:0000313" key="7">
    <source>
        <dbReference type="Proteomes" id="UP000650467"/>
    </source>
</evidence>
<sequence length="395" mass="42816">MGKQREGKGKLPEHLELRRDYVTCGDRLNFNVNTITSANTFNAMGYDNSWDFAAFKDSFQIVINKMDREVLEFDMIGCDPAVANALRRILIAEVPTVAIEHVFMVNNTSIIQDEVMAHRLGLVPLLVPPHLLEPKLAEEAPSEKNTVVFRLDVTCRRKPDGSLENDKVLTSQLEWLPGGSELPDETTCRFAAGQAHLFTAAPVDAAGASTSTAASAAGAGAAFAAAAAPPSPLGSTAGPYPRPRAVHGDILLAKLRPGQTLQLEAHATKGCGKEHAKWSPVATAWYRLQPEVALLQEVRADSEEGRVLLETCPGLFSVGGGGLLQAGSARGNEMVLERLRRLLEQERFAAAVAYRKRKDHFIFTIESSGVLHPAELLAQALDILADKANNLRDKL</sequence>
<evidence type="ECO:0000259" key="5">
    <source>
        <dbReference type="SMART" id="SM00662"/>
    </source>
</evidence>
<dbReference type="Proteomes" id="UP000650467">
    <property type="component" value="Unassembled WGS sequence"/>
</dbReference>
<dbReference type="InterPro" id="IPR036603">
    <property type="entry name" value="RBP11-like"/>
</dbReference>
<dbReference type="Gene3D" id="3.30.1360.10">
    <property type="entry name" value="RNA polymerase, RBP11-like subunit"/>
    <property type="match status" value="1"/>
</dbReference>
<dbReference type="GO" id="GO:0005736">
    <property type="term" value="C:RNA polymerase I complex"/>
    <property type="evidence" value="ECO:0007669"/>
    <property type="project" value="TreeGrafter"/>
</dbReference>
<dbReference type="Gene3D" id="2.170.120.12">
    <property type="entry name" value="DNA-directed RNA polymerase, insert domain"/>
    <property type="match status" value="1"/>
</dbReference>
<dbReference type="GO" id="GO:0003899">
    <property type="term" value="F:DNA-directed RNA polymerase activity"/>
    <property type="evidence" value="ECO:0007669"/>
    <property type="project" value="InterPro"/>
</dbReference>
<feature type="domain" description="DNA-directed RNA polymerase RpoA/D/Rpb3-type" evidence="5">
    <location>
        <begin position="70"/>
        <end position="394"/>
    </location>
</feature>
<dbReference type="PANTHER" id="PTHR11800">
    <property type="entry name" value="DNA-DIRECTED RNA POLYMERASE"/>
    <property type="match status" value="1"/>
</dbReference>
<accession>A0A835W893</accession>
<dbReference type="GO" id="GO:0006351">
    <property type="term" value="P:DNA-templated transcription"/>
    <property type="evidence" value="ECO:0007669"/>
    <property type="project" value="InterPro"/>
</dbReference>
<dbReference type="Pfam" id="PF01193">
    <property type="entry name" value="RNA_pol_L"/>
    <property type="match status" value="1"/>
</dbReference>
<keyword evidence="2" id="KW-0804">Transcription</keyword>
<dbReference type="InterPro" id="IPR022842">
    <property type="entry name" value="RNAP_Rpo3/Rpb3/RPAC1"/>
</dbReference>
<dbReference type="SMART" id="SM00662">
    <property type="entry name" value="RPOLD"/>
    <property type="match status" value="1"/>
</dbReference>
<keyword evidence="7" id="KW-1185">Reference proteome</keyword>
<dbReference type="HAMAP" id="MF_00320">
    <property type="entry name" value="RNApol_arch_Rpo3"/>
    <property type="match status" value="1"/>
</dbReference>
<dbReference type="InterPro" id="IPR036643">
    <property type="entry name" value="RNApol_insert_sf"/>
</dbReference>
<organism evidence="6 7">
    <name type="scientific">Chlamydomonas incerta</name>
    <dbReference type="NCBI Taxonomy" id="51695"/>
    <lineage>
        <taxon>Eukaryota</taxon>
        <taxon>Viridiplantae</taxon>
        <taxon>Chlorophyta</taxon>
        <taxon>core chlorophytes</taxon>
        <taxon>Chlorophyceae</taxon>
        <taxon>CS clade</taxon>
        <taxon>Chlamydomonadales</taxon>
        <taxon>Chlamydomonadaceae</taxon>
        <taxon>Chlamydomonas</taxon>
    </lineage>
</organism>
<name>A0A835W893_CHLIN</name>
<comment type="similarity">
    <text evidence="3">Belongs to the archaeal Rpo3/eukaryotic RPB3 RNA polymerase subunit family.</text>
</comment>
<dbReference type="GO" id="GO:0046983">
    <property type="term" value="F:protein dimerization activity"/>
    <property type="evidence" value="ECO:0007669"/>
    <property type="project" value="InterPro"/>
</dbReference>
<dbReference type="Pfam" id="PF01000">
    <property type="entry name" value="RNA_pol_A_bac"/>
    <property type="match status" value="1"/>
</dbReference>
<evidence type="ECO:0000313" key="6">
    <source>
        <dbReference type="EMBL" id="KAG2441163.1"/>
    </source>
</evidence>
<evidence type="ECO:0000256" key="1">
    <source>
        <dbReference type="ARBA" id="ARBA00022478"/>
    </source>
</evidence>
<proteinExistence type="inferred from homology"/>
<dbReference type="SUPFAM" id="SSF55257">
    <property type="entry name" value="RBP11-like subunits of RNA polymerase"/>
    <property type="match status" value="1"/>
</dbReference>
<dbReference type="EMBL" id="JAEHOC010000006">
    <property type="protein sequence ID" value="KAG2441163.1"/>
    <property type="molecule type" value="Genomic_DNA"/>
</dbReference>
<reference evidence="6" key="1">
    <citation type="journal article" date="2020" name="bioRxiv">
        <title>Comparative genomics of Chlamydomonas.</title>
        <authorList>
            <person name="Craig R.J."/>
            <person name="Hasan A.R."/>
            <person name="Ness R.W."/>
            <person name="Keightley P.D."/>
        </authorList>
    </citation>
    <scope>NUCLEOTIDE SEQUENCE</scope>
    <source>
        <strain evidence="6">SAG 7.73</strain>
    </source>
</reference>
<comment type="caution">
    <text evidence="6">The sequence shown here is derived from an EMBL/GenBank/DDBJ whole genome shotgun (WGS) entry which is preliminary data.</text>
</comment>
<dbReference type="CDD" id="cd07032">
    <property type="entry name" value="RNAP_I_II_AC40"/>
    <property type="match status" value="1"/>
</dbReference>
<keyword evidence="1" id="KW-0240">DNA-directed RNA polymerase</keyword>